<dbReference type="EMBL" id="JACHXJ010000004">
    <property type="protein sequence ID" value="MBB3130364.1"/>
    <property type="molecule type" value="Genomic_DNA"/>
</dbReference>
<sequence>MDALKMELLRAKMDVSAKMGVPLKRDVEEGCFFIDGTLGTDRRISLAPVGNEGAKLLAWFNDHDEEGLSLRCWSAETSVP</sequence>
<gene>
    <name evidence="1" type="ORF">FHS19_005069</name>
</gene>
<protein>
    <submittedName>
        <fullName evidence="1">Uncharacterized protein</fullName>
    </submittedName>
</protein>
<dbReference type="Proteomes" id="UP000517523">
    <property type="component" value="Unassembled WGS sequence"/>
</dbReference>
<evidence type="ECO:0000313" key="2">
    <source>
        <dbReference type="Proteomes" id="UP000517523"/>
    </source>
</evidence>
<accession>A0A839TTG7</accession>
<organism evidence="1 2">
    <name type="scientific">Paenibacillus rhizosphaerae</name>
    <dbReference type="NCBI Taxonomy" id="297318"/>
    <lineage>
        <taxon>Bacteria</taxon>
        <taxon>Bacillati</taxon>
        <taxon>Bacillota</taxon>
        <taxon>Bacilli</taxon>
        <taxon>Bacillales</taxon>
        <taxon>Paenibacillaceae</taxon>
        <taxon>Paenibacillus</taxon>
    </lineage>
</organism>
<dbReference type="AlphaFoldDB" id="A0A839TTG7"/>
<comment type="caution">
    <text evidence="1">The sequence shown here is derived from an EMBL/GenBank/DDBJ whole genome shotgun (WGS) entry which is preliminary data.</text>
</comment>
<dbReference type="RefSeq" id="WP_183584459.1">
    <property type="nucleotide sequence ID" value="NZ_JACHXJ010000004.1"/>
</dbReference>
<reference evidence="1 2" key="1">
    <citation type="submission" date="2020-08" db="EMBL/GenBank/DDBJ databases">
        <title>Genomic Encyclopedia of Type Strains, Phase III (KMG-III): the genomes of soil and plant-associated and newly described type strains.</title>
        <authorList>
            <person name="Whitman W."/>
        </authorList>
    </citation>
    <scope>NUCLEOTIDE SEQUENCE [LARGE SCALE GENOMIC DNA]</scope>
    <source>
        <strain evidence="1 2">CECT 5831</strain>
    </source>
</reference>
<proteinExistence type="predicted"/>
<name>A0A839TTG7_9BACL</name>
<evidence type="ECO:0000313" key="1">
    <source>
        <dbReference type="EMBL" id="MBB3130364.1"/>
    </source>
</evidence>